<dbReference type="InterPro" id="IPR057041">
    <property type="entry name" value="SCAP_N"/>
</dbReference>
<evidence type="ECO:0000259" key="21">
    <source>
        <dbReference type="PROSITE" id="PS50156"/>
    </source>
</evidence>
<keyword evidence="17" id="KW-0325">Glycoprotein</keyword>
<evidence type="ECO:0000256" key="6">
    <source>
        <dbReference type="ARBA" id="ARBA00022548"/>
    </source>
</evidence>
<feature type="transmembrane region" description="Helical" evidence="20">
    <location>
        <begin position="351"/>
        <end position="372"/>
    </location>
</feature>
<dbReference type="InterPro" id="IPR036322">
    <property type="entry name" value="WD40_repeat_dom_sf"/>
</dbReference>
<feature type="transmembrane region" description="Helical" evidence="20">
    <location>
        <begin position="423"/>
        <end position="445"/>
    </location>
</feature>
<evidence type="ECO:0000256" key="20">
    <source>
        <dbReference type="SAM" id="Phobius"/>
    </source>
</evidence>
<keyword evidence="8 20" id="KW-0812">Transmembrane</keyword>
<evidence type="ECO:0000256" key="4">
    <source>
        <dbReference type="ARBA" id="ARBA00007410"/>
    </source>
</evidence>
<evidence type="ECO:0000256" key="11">
    <source>
        <dbReference type="ARBA" id="ARBA00022989"/>
    </source>
</evidence>
<keyword evidence="16" id="KW-1207">Sterol metabolism</keyword>
<keyword evidence="10" id="KW-0256">Endoplasmic reticulum</keyword>
<sequence length="1265" mass="143920">MNSHDKKPLVRGSTTKASTLQERVSQLYYSYGLFCNAHPICVLFFAITVALLCCYPLIHLPIPGSLPIAQWVSTPNYTSTNQFIEEPYCYVQQVVLRTAVVPWSEDLNLGDAFRAPIYEAFKLLDTVRNYQEEQSQKSLGHLCLHVEAIRKVKDAKFNVLPEYACLVLSPANFWQQDVQIFLQDANIIGTVFNHQDLQKGKTSIADMLFGMHLADTGIKRYPLRNRMRILQYAITLFFKEYDEQFIVGLRSKLQVLYPLHQNLNSTSNTKFNDTFTIQYPSDINFYKFVPLMLAFCILFFYYYFSVRKIEIIKSKMGMAFTVVITVFTSLTMTLGYCFFFGLILTIQGKEIFPFLVMLVGLENVLVLTKSVVTTSSHLDIKIRVAQGLSKEGWSITKNLMLEITILTIGIITCVPVIQEFCIFAVVALVADFFLQIFFFCTILGIDTRRCETSDNVHFRSSLYQQGFDKSLNVPIAGMVRSKSHPRLNTVHTTVVAGQAQHAQEKKIPKRLRVLNIWARTRFFQRSFMILMIAWISMILYKSGFINQYFLGVPDQNLEQSLPNRSGHFGILPIIKPNDSLKIQISQQKPSYTFLQSHTEDLNKLLHSEFPPWLKLSTYHWPSIFKNYNMTLAGKHIAILPNIKISHAISPEEAILLRNPDEKFSSKFQWNSLAAALDPIDFSDLDSGSNLNNLPQSERPLYPTSPMEILLFAILCFISVIVLTYMVVVLYKCICSRNYAEWRASWTKERSEVTEIPVHLEAMPIVLTGHLQEVECLATDGTSIVSSCLGGQLKVWDSITGELQSSIDRSSIFNKQEVFSEDCDDNIMSDYESGSPPSREGSLLQIPSFKDKISLNFSNSSLRSSDYKRSEVFDFGTHYRQAFSEFEKKSSVRYKNSEWPRHHSDKSDYDKICWRRDETTNESIEDLDESIFNGNEKELPKLSPIWCMDYLDNLIVLGCADGRLEFWEGTTGKFKYIYDDVSGIGVTSVKIVGSRVVAARLYGSIDILQLQSFTHGRPIDWNFSIAYRRTHIRTGSAGSIDCKHLMQNDSKEDMRCFKVLTAKAHQQPINCLDCEGGRIVSGSQDHTLKVFRLEDGTPLYTLHGHCGPITCLFIDRVCPGTSGSGSQDGMLCIWDLLTGTCMYSIQAHDGSVVSLTYSVSYVISLGCDERICVWERFQGHLLTTIHVQQTFTSQVQMLSSHLVATARSGSLVIYDVRTGESVRNIVLGRSPFVFVKHLLMLRDSVLCDFGNQLRIIRFPIITSKYD</sequence>
<dbReference type="Proteomes" id="UP001458880">
    <property type="component" value="Unassembled WGS sequence"/>
</dbReference>
<dbReference type="InterPro" id="IPR053958">
    <property type="entry name" value="HMGCR/SNAP/NPC1-like_SSD"/>
</dbReference>
<keyword evidence="13" id="KW-0443">Lipid metabolism</keyword>
<keyword evidence="18" id="KW-0753">Steroid metabolism</keyword>
<name>A0AAW1MX65_POPJA</name>
<dbReference type="AlphaFoldDB" id="A0AAW1MX65"/>
<evidence type="ECO:0000256" key="7">
    <source>
        <dbReference type="ARBA" id="ARBA00022574"/>
    </source>
</evidence>
<evidence type="ECO:0000256" key="5">
    <source>
        <dbReference type="ARBA" id="ARBA00019541"/>
    </source>
</evidence>
<evidence type="ECO:0000256" key="15">
    <source>
        <dbReference type="ARBA" id="ARBA00023136"/>
    </source>
</evidence>
<comment type="function">
    <text evidence="19">Escort protein required for cholesterol as well as lipid homeostasis. Regulates export of the SCAP-SREBP complex from the endoplasmic reticulum to the Golgi upon low cholesterol, thereby regulating the processing of sterol regulatory element-binding proteins (SREBPs) SREBF1/SREBP1 and SREBF2/SREBP2. At high sterol concentrations, formation of a ternary complex with INSIG (INSIG1 or INSIG2) leads to mask the ER export signal in SCAP, promoting retention of the complex in the endoplasmic reticulum. Low sterol concentrations trigger release of INSIG, a conformational change in the SSD domain of SCAP, unmasking of the ER export signal, promoting recruitment into COPII-coated vesicles and transport of the SCAP-SREBP to the Golgi: in the Golgi, SREBPs are then processed, releasing the transcription factor fragment of SREBPs from the membrane, its import into the nucleus and up-regulation of LDLR, INSIG1 and the mevalonate pathway. Binds cholesterol via its SSD domain.</text>
</comment>
<feature type="transmembrane region" description="Helical" evidence="20">
    <location>
        <begin position="316"/>
        <end position="345"/>
    </location>
</feature>
<keyword evidence="11 20" id="KW-1133">Transmembrane helix</keyword>
<comment type="similarity">
    <text evidence="4">Belongs to the WD repeat SCAP family.</text>
</comment>
<evidence type="ECO:0000256" key="8">
    <source>
        <dbReference type="ARBA" id="ARBA00022692"/>
    </source>
</evidence>
<dbReference type="GO" id="GO:0045540">
    <property type="term" value="P:regulation of cholesterol biosynthetic process"/>
    <property type="evidence" value="ECO:0007669"/>
    <property type="project" value="TreeGrafter"/>
</dbReference>
<evidence type="ECO:0000256" key="3">
    <source>
        <dbReference type="ARBA" id="ARBA00004653"/>
    </source>
</evidence>
<evidence type="ECO:0000256" key="1">
    <source>
        <dbReference type="ARBA" id="ARBA00004477"/>
    </source>
</evidence>
<keyword evidence="14" id="KW-0446">Lipid-binding</keyword>
<dbReference type="Pfam" id="PF24006">
    <property type="entry name" value="SCAP_N"/>
    <property type="match status" value="1"/>
</dbReference>
<feature type="domain" description="SSD" evidence="21">
    <location>
        <begin position="287"/>
        <end position="445"/>
    </location>
</feature>
<dbReference type="InterPro" id="IPR001680">
    <property type="entry name" value="WD40_rpt"/>
</dbReference>
<feature type="transmembrane region" description="Helical" evidence="20">
    <location>
        <begin position="708"/>
        <end position="730"/>
    </location>
</feature>
<dbReference type="InterPro" id="IPR000731">
    <property type="entry name" value="SSD"/>
</dbReference>
<keyword evidence="6" id="KW-0153">Cholesterol metabolism</keyword>
<feature type="transmembrane region" description="Helical" evidence="20">
    <location>
        <begin position="399"/>
        <end position="417"/>
    </location>
</feature>
<keyword evidence="7" id="KW-0853">WD repeat</keyword>
<dbReference type="PROSITE" id="PS50156">
    <property type="entry name" value="SSD"/>
    <property type="match status" value="1"/>
</dbReference>
<dbReference type="SMART" id="SM00320">
    <property type="entry name" value="WD40"/>
    <property type="match status" value="6"/>
</dbReference>
<feature type="transmembrane region" description="Helical" evidence="20">
    <location>
        <begin position="285"/>
        <end position="304"/>
    </location>
</feature>
<feature type="transmembrane region" description="Helical" evidence="20">
    <location>
        <begin position="33"/>
        <end position="58"/>
    </location>
</feature>
<dbReference type="GO" id="GO:0000139">
    <property type="term" value="C:Golgi membrane"/>
    <property type="evidence" value="ECO:0007669"/>
    <property type="project" value="UniProtKB-SubCell"/>
</dbReference>
<evidence type="ECO:0000313" key="23">
    <source>
        <dbReference type="Proteomes" id="UP001458880"/>
    </source>
</evidence>
<evidence type="ECO:0000256" key="14">
    <source>
        <dbReference type="ARBA" id="ARBA00023121"/>
    </source>
</evidence>
<evidence type="ECO:0000256" key="12">
    <source>
        <dbReference type="ARBA" id="ARBA00023034"/>
    </source>
</evidence>
<dbReference type="GO" id="GO:0008203">
    <property type="term" value="P:cholesterol metabolic process"/>
    <property type="evidence" value="ECO:0007669"/>
    <property type="project" value="UniProtKB-KW"/>
</dbReference>
<dbReference type="InterPro" id="IPR057042">
    <property type="entry name" value="Beta-prop_SCAP"/>
</dbReference>
<dbReference type="InterPro" id="IPR015943">
    <property type="entry name" value="WD40/YVTN_repeat-like_dom_sf"/>
</dbReference>
<dbReference type="GO" id="GO:0012507">
    <property type="term" value="C:ER to Golgi transport vesicle membrane"/>
    <property type="evidence" value="ECO:0007669"/>
    <property type="project" value="UniProtKB-SubCell"/>
</dbReference>
<comment type="subcellular location">
    <subcellularLocation>
        <location evidence="2">Cytoplasmic vesicle</location>
        <location evidence="2">COPII-coated vesicle membrane</location>
        <topology evidence="2">Multi-pass membrane protein</topology>
    </subcellularLocation>
    <subcellularLocation>
        <location evidence="1">Endoplasmic reticulum membrane</location>
        <topology evidence="1">Multi-pass membrane protein</topology>
    </subcellularLocation>
    <subcellularLocation>
        <location evidence="3">Golgi apparatus membrane</location>
        <topology evidence="3">Multi-pass membrane protein</topology>
    </subcellularLocation>
</comment>
<evidence type="ECO:0000256" key="16">
    <source>
        <dbReference type="ARBA" id="ARBA00023166"/>
    </source>
</evidence>
<evidence type="ECO:0000256" key="19">
    <source>
        <dbReference type="ARBA" id="ARBA00045958"/>
    </source>
</evidence>
<keyword evidence="15 20" id="KW-0472">Membrane</keyword>
<dbReference type="EMBL" id="JASPKY010000019">
    <property type="protein sequence ID" value="KAK9752589.1"/>
    <property type="molecule type" value="Genomic_DNA"/>
</dbReference>
<evidence type="ECO:0000256" key="13">
    <source>
        <dbReference type="ARBA" id="ARBA00023098"/>
    </source>
</evidence>
<keyword evidence="12" id="KW-0333">Golgi apparatus</keyword>
<organism evidence="22 23">
    <name type="scientific">Popillia japonica</name>
    <name type="common">Japanese beetle</name>
    <dbReference type="NCBI Taxonomy" id="7064"/>
    <lineage>
        <taxon>Eukaryota</taxon>
        <taxon>Metazoa</taxon>
        <taxon>Ecdysozoa</taxon>
        <taxon>Arthropoda</taxon>
        <taxon>Hexapoda</taxon>
        <taxon>Insecta</taxon>
        <taxon>Pterygota</taxon>
        <taxon>Neoptera</taxon>
        <taxon>Endopterygota</taxon>
        <taxon>Coleoptera</taxon>
        <taxon>Polyphaga</taxon>
        <taxon>Scarabaeiformia</taxon>
        <taxon>Scarabaeidae</taxon>
        <taxon>Rutelinae</taxon>
        <taxon>Popillia</taxon>
    </lineage>
</organism>
<evidence type="ECO:0000256" key="10">
    <source>
        <dbReference type="ARBA" id="ARBA00022824"/>
    </source>
</evidence>
<protein>
    <recommendedName>
        <fullName evidence="5">Sterol regulatory element-binding protein cleavage-activating protein</fullName>
    </recommendedName>
</protein>
<dbReference type="Gene3D" id="2.130.10.10">
    <property type="entry name" value="YVTN repeat-like/Quinoprotein amine dehydrogenase"/>
    <property type="match status" value="1"/>
</dbReference>
<proteinExistence type="inferred from homology"/>
<dbReference type="PANTHER" id="PTHR46378:SF1">
    <property type="entry name" value="STEROL REGULATORY ELEMENT-BINDING PROTEIN CLEAVAGE-ACTIVATING PROTEIN"/>
    <property type="match status" value="1"/>
</dbReference>
<evidence type="ECO:0000256" key="9">
    <source>
        <dbReference type="ARBA" id="ARBA00022737"/>
    </source>
</evidence>
<dbReference type="GO" id="GO:0032933">
    <property type="term" value="P:SREBP signaling pathway"/>
    <property type="evidence" value="ECO:0007669"/>
    <property type="project" value="InterPro"/>
</dbReference>
<comment type="caution">
    <text evidence="22">The sequence shown here is derived from an EMBL/GenBank/DDBJ whole genome shotgun (WGS) entry which is preliminary data.</text>
</comment>
<evidence type="ECO:0000256" key="2">
    <source>
        <dbReference type="ARBA" id="ARBA00004557"/>
    </source>
</evidence>
<gene>
    <name evidence="22" type="ORF">QE152_g4152</name>
</gene>
<dbReference type="GO" id="GO:0032934">
    <property type="term" value="F:sterol binding"/>
    <property type="evidence" value="ECO:0007669"/>
    <property type="project" value="InterPro"/>
</dbReference>
<dbReference type="Pfam" id="PF12349">
    <property type="entry name" value="Sterol-sensing"/>
    <property type="match status" value="1"/>
</dbReference>
<dbReference type="GO" id="GO:0005789">
    <property type="term" value="C:endoplasmic reticulum membrane"/>
    <property type="evidence" value="ECO:0007669"/>
    <property type="project" value="UniProtKB-SubCell"/>
</dbReference>
<accession>A0AAW1MX65</accession>
<dbReference type="InterPro" id="IPR030225">
    <property type="entry name" value="SCAP"/>
</dbReference>
<evidence type="ECO:0000256" key="18">
    <source>
        <dbReference type="ARBA" id="ARBA00023221"/>
    </source>
</evidence>
<reference evidence="22 23" key="1">
    <citation type="journal article" date="2024" name="BMC Genomics">
        <title>De novo assembly and annotation of Popillia japonica's genome with initial clues to its potential as an invasive pest.</title>
        <authorList>
            <person name="Cucini C."/>
            <person name="Boschi S."/>
            <person name="Funari R."/>
            <person name="Cardaioli E."/>
            <person name="Iannotti N."/>
            <person name="Marturano G."/>
            <person name="Paoli F."/>
            <person name="Bruttini M."/>
            <person name="Carapelli A."/>
            <person name="Frati F."/>
            <person name="Nardi F."/>
        </authorList>
    </citation>
    <scope>NUCLEOTIDE SEQUENCE [LARGE SCALE GENOMIC DNA]</scope>
    <source>
        <strain evidence="22">DMR45628</strain>
    </source>
</reference>
<evidence type="ECO:0000313" key="22">
    <source>
        <dbReference type="EMBL" id="KAK9752589.1"/>
    </source>
</evidence>
<feature type="transmembrane region" description="Helical" evidence="20">
    <location>
        <begin position="522"/>
        <end position="540"/>
    </location>
</feature>
<evidence type="ECO:0000256" key="17">
    <source>
        <dbReference type="ARBA" id="ARBA00023180"/>
    </source>
</evidence>
<keyword evidence="23" id="KW-1185">Reference proteome</keyword>
<keyword evidence="9" id="KW-0677">Repeat</keyword>
<dbReference type="Pfam" id="PF24017">
    <property type="entry name" value="Beta-prop_SCAP"/>
    <property type="match status" value="1"/>
</dbReference>
<dbReference type="SUPFAM" id="SSF50978">
    <property type="entry name" value="WD40 repeat-like"/>
    <property type="match status" value="1"/>
</dbReference>
<dbReference type="GO" id="GO:0032936">
    <property type="term" value="C:SREBP-SCAP complex"/>
    <property type="evidence" value="ECO:0007669"/>
    <property type="project" value="TreeGrafter"/>
</dbReference>
<dbReference type="PANTHER" id="PTHR46378">
    <property type="entry name" value="STEROL REGULATORY ELEMENT-BINDING PROTEIN CLEAVAGE-ACTIVATING PROTEIN"/>
    <property type="match status" value="1"/>
</dbReference>